<dbReference type="PANTHER" id="PTHR45857:SF4">
    <property type="entry name" value="FORMIN-LIKE PROTEIN"/>
    <property type="match status" value="1"/>
</dbReference>
<dbReference type="EMBL" id="CP092875">
    <property type="protein sequence ID" value="UYV76290.1"/>
    <property type="molecule type" value="Genomic_DNA"/>
</dbReference>
<keyword evidence="3" id="KW-1185">Reference proteome</keyword>
<feature type="non-terminal residue" evidence="2">
    <location>
        <position position="1"/>
    </location>
</feature>
<gene>
    <name evidence="2" type="ORF">LAZ67_13003277</name>
</gene>
<evidence type="ECO:0000256" key="1">
    <source>
        <dbReference type="SAM" id="MobiDB-lite"/>
    </source>
</evidence>
<dbReference type="Gene3D" id="1.25.10.10">
    <property type="entry name" value="Leucine-rich Repeat Variant"/>
    <property type="match status" value="1"/>
</dbReference>
<reference evidence="2 3" key="1">
    <citation type="submission" date="2022-01" db="EMBL/GenBank/DDBJ databases">
        <title>A chromosomal length assembly of Cordylochernes scorpioides.</title>
        <authorList>
            <person name="Zeh D."/>
            <person name="Zeh J."/>
        </authorList>
    </citation>
    <scope>NUCLEOTIDE SEQUENCE [LARGE SCALE GENOMIC DNA]</scope>
    <source>
        <strain evidence="2">IN4F17</strain>
        <tissue evidence="2">Whole Body</tissue>
    </source>
</reference>
<dbReference type="SUPFAM" id="SSF48371">
    <property type="entry name" value="ARM repeat"/>
    <property type="match status" value="1"/>
</dbReference>
<evidence type="ECO:0000313" key="3">
    <source>
        <dbReference type="Proteomes" id="UP001235939"/>
    </source>
</evidence>
<name>A0ABY6LA15_9ARAC</name>
<dbReference type="InterPro" id="IPR016024">
    <property type="entry name" value="ARM-type_fold"/>
</dbReference>
<feature type="compositionally biased region" description="Low complexity" evidence="1">
    <location>
        <begin position="133"/>
        <end position="144"/>
    </location>
</feature>
<feature type="region of interest" description="Disordered" evidence="1">
    <location>
        <begin position="128"/>
        <end position="155"/>
    </location>
</feature>
<organism evidence="2 3">
    <name type="scientific">Cordylochernes scorpioides</name>
    <dbReference type="NCBI Taxonomy" id="51811"/>
    <lineage>
        <taxon>Eukaryota</taxon>
        <taxon>Metazoa</taxon>
        <taxon>Ecdysozoa</taxon>
        <taxon>Arthropoda</taxon>
        <taxon>Chelicerata</taxon>
        <taxon>Arachnida</taxon>
        <taxon>Pseudoscorpiones</taxon>
        <taxon>Cheliferoidea</taxon>
        <taxon>Chernetidae</taxon>
        <taxon>Cordylochernes</taxon>
    </lineage>
</organism>
<dbReference type="PANTHER" id="PTHR45857">
    <property type="entry name" value="FORMIN-LIKE PROTEIN"/>
    <property type="match status" value="1"/>
</dbReference>
<sequence>MDDLEDARMARSSRRDREFETDKAQFGLYIINTRLPLQDGTVTRLCVETQAAGRLYFHTGPEGLGDLSAYQQHRVGVGLSLSLPSSNPCCGPRWVREFLNEENRGLDILIEYLSFRLMVMRGAQQLREEQHGAEQQQQQQLPQESISNGRPPLVDLDSMRMKRANKHIARLNMGEAKDDIHVCIMCLRAIMNNKVLLHFVLV</sequence>
<dbReference type="InterPro" id="IPR011989">
    <property type="entry name" value="ARM-like"/>
</dbReference>
<dbReference type="Proteomes" id="UP001235939">
    <property type="component" value="Chromosome 13"/>
</dbReference>
<evidence type="ECO:0000313" key="2">
    <source>
        <dbReference type="EMBL" id="UYV76290.1"/>
    </source>
</evidence>
<protein>
    <submittedName>
        <fullName evidence="2">FMNL2</fullName>
    </submittedName>
</protein>
<dbReference type="InterPro" id="IPR043592">
    <property type="entry name" value="FMNL_animal"/>
</dbReference>
<proteinExistence type="predicted"/>
<accession>A0ABY6LA15</accession>